<organism evidence="1">
    <name type="scientific">Arthrobacter sp. K5</name>
    <dbReference type="NCBI Taxonomy" id="2839623"/>
    <lineage>
        <taxon>Bacteria</taxon>
        <taxon>Bacillati</taxon>
        <taxon>Actinomycetota</taxon>
        <taxon>Actinomycetes</taxon>
        <taxon>Micrococcales</taxon>
        <taxon>Micrococcaceae</taxon>
        <taxon>Arthrobacter</taxon>
    </lineage>
</organism>
<protein>
    <submittedName>
        <fullName evidence="1">Uncharacterized protein</fullName>
    </submittedName>
</protein>
<sequence>MDPVLLRPGRFDRSIVFVTAECNHSVPGS</sequence>
<accession>A0AAU8EVV1</accession>
<dbReference type="RefSeq" id="WP_353713363.1">
    <property type="nucleotide sequence ID" value="NZ_CP159279.1"/>
</dbReference>
<evidence type="ECO:0000313" key="1">
    <source>
        <dbReference type="EMBL" id="XCH13634.1"/>
    </source>
</evidence>
<reference evidence="1" key="1">
    <citation type="submission" date="2024-06" db="EMBL/GenBank/DDBJ databases">
        <title>Biodegradation of dimethachlon by Arthrobacter sp. K5: mechanistic insights and ecological implications.</title>
        <authorList>
            <person name="Hu S."/>
            <person name="Lu P."/>
        </authorList>
    </citation>
    <scope>NUCLEOTIDE SEQUENCE</scope>
    <source>
        <strain evidence="1">K5</strain>
    </source>
</reference>
<dbReference type="AlphaFoldDB" id="A0AAU8EVV1"/>
<gene>
    <name evidence="1" type="ORF">ABRP34_13985</name>
</gene>
<name>A0AAU8EVV1_9MICC</name>
<dbReference type="EMBL" id="CP159279">
    <property type="protein sequence ID" value="XCH13634.1"/>
    <property type="molecule type" value="Genomic_DNA"/>
</dbReference>
<proteinExistence type="predicted"/>